<dbReference type="RefSeq" id="WP_120177740.1">
    <property type="nucleotide sequence ID" value="NZ_AP018786.1"/>
</dbReference>
<accession>A0A2Z6IC87</accession>
<feature type="region of interest" description="Disordered" evidence="1">
    <location>
        <begin position="964"/>
        <end position="989"/>
    </location>
</feature>
<feature type="transmembrane region" description="Helical" evidence="2">
    <location>
        <begin position="26"/>
        <end position="49"/>
    </location>
</feature>
<protein>
    <submittedName>
        <fullName evidence="4">DUF3971 domain-containing protein</fullName>
    </submittedName>
</protein>
<evidence type="ECO:0000313" key="4">
    <source>
        <dbReference type="EMBL" id="BBF24205.1"/>
    </source>
</evidence>
<evidence type="ECO:0000256" key="2">
    <source>
        <dbReference type="SAM" id="Phobius"/>
    </source>
</evidence>
<keyword evidence="2" id="KW-1133">Transmembrane helix</keyword>
<dbReference type="EMBL" id="AP018786">
    <property type="protein sequence ID" value="BBF24205.1"/>
    <property type="molecule type" value="Genomic_DNA"/>
</dbReference>
<evidence type="ECO:0000256" key="1">
    <source>
        <dbReference type="SAM" id="MobiDB-lite"/>
    </source>
</evidence>
<dbReference type="Pfam" id="PF13116">
    <property type="entry name" value="YhdP"/>
    <property type="match status" value="1"/>
</dbReference>
<reference evidence="4 5" key="1">
    <citation type="journal article" date="2018" name="Int. J. Syst. Evol. Microbiol.">
        <title>Mesosutterella multiformis gen. nov., sp. nov., a member of the family Sutterellaceae and Sutterella megalosphaeroides sp. nov., isolated from human faeces.</title>
        <authorList>
            <person name="Sakamoto M."/>
            <person name="Ikeyama N."/>
            <person name="Kunihiro T."/>
            <person name="Iino T."/>
            <person name="Yuki M."/>
            <person name="Ohkuma M."/>
        </authorList>
    </citation>
    <scope>NUCLEOTIDE SEQUENCE [LARGE SCALE GENOMIC DNA]</scope>
    <source>
        <strain evidence="4 5">6FBBBH3</strain>
    </source>
</reference>
<sequence>MTTYDRRDRGTAERRAESFPKRFGRVLIQVLATIYFIAGFVILGARWFVTTQLDHYREDVTAAISASTGITLNASSVKGSFRTIRPVIELGNVTLSRPGGPVSLELPRIEAELSWASLWHLEPRFHRLLVADPQFTVRRLSDTEYDIGGVLLDVSALRGKEARTDDSSTSAFAAWLLAQSRLILKNGTFTYVDERPGVRPLPVLVRETNAVFDQGLLDWKAALEGTVVEGTNERHFVVRSRIEKGLFSVDADPATWKGEAYAAFDSIDMGRLMRRVGLSQYLRRGSGAARIWASFDAGSIRSAAADVHLRGVEARVASNLQPLHLSTLVGRLAFAREGSGPFVFSADQLAFTTDSNVKFGPSNLRFSLERDEAGRPVAIETSASALGIGTLTSLSGALPLSDDVRSFLTRHPLSGSIRDLELSAEDDPTDPKNWRGSFGFYRLTLPGSPKDSLPSFRNLGGLVTARPNGDILVDVNGPASTFVFPGVFRNPRFQLDELKGRVRVALDGTPTLYFENFRLANRDAALTASGSWKATGGAGTLDLSGKLLRAQATSVVRYLPNVVGHSTLEYLDAALLAGEAKGGDFVVRGELAKFPWVKKNAGQGLFRIRADVERGKLDFMPSHEKDRSGRYRTARLWPVLDSIRATLLFEGESMRISGESATSLGLKARKVLVEIPAFSADTVMLNVGGEISGPLTQALDYLNTSTMLRSALGDLFAEARGSGNASAALRLGIPLGNPSHFTMTIDAKVDRATLRLFDRLPEATDLTGTLRITEKSIATPEPLRGLSGGAPLTVAAATTNGVAAFDVALSAAPADLDRLMRLPEATALLKKTSGAVPVRAAVEVGLTEGARAALGSSLRVTGTSTLEGLSSTLPIPFAKAPVEKWATDFRFDLSDVESRLIVRSGERAALDLSFPADGPATGVVALGRKLPGNIPDKDLHVLVDEPYLSFDDWHPVASDLLRASAQAEATAPSGSAEAPGNTENAEKPSHGAADALSLVRVQIGDLVADNKHLADIDATLRRYEGGWHMRLASKEASGQVEIRNATRNAPPALSVKLNRLYVPEKINQQFESMLTEEKRPSVTALPDVTLVVDDLQVGERRIGKVELRAANVRPGNTWRIDTLAVRNAGGTVSGRGFWRPDPSGATSGRTSIDLTADVKSIGTVLQSLDIKDAIRRAPAKGELKFAWTGAPYAPELETLTGSIDLLAGAGQILQIEPGAGRLLSLMSMQHLLNRLRLDFRDVVSKGFAFDTMLLQAKLQNGVMHADKAAVNGSSATVLMAGDADFVRNRLDLKAVVLPSLNAEGASLALAFANPAVGLGTFLAQLVLKDQISELLKSEYVVTGSMDNPTVTKLERVELDPFAAPKSENNRTTP</sequence>
<gene>
    <name evidence="4" type="ORF">SUTMEG_20960</name>
</gene>
<evidence type="ECO:0000313" key="5">
    <source>
        <dbReference type="Proteomes" id="UP000271003"/>
    </source>
</evidence>
<feature type="domain" description="YhdP central" evidence="3">
    <location>
        <begin position="22"/>
        <end position="1350"/>
    </location>
</feature>
<dbReference type="Proteomes" id="UP000271003">
    <property type="component" value="Chromosome"/>
</dbReference>
<keyword evidence="2" id="KW-0472">Membrane</keyword>
<dbReference type="PANTHER" id="PTHR38690:SF1">
    <property type="entry name" value="PROTEASE"/>
    <property type="match status" value="1"/>
</dbReference>
<dbReference type="InterPro" id="IPR011836">
    <property type="entry name" value="YhdP"/>
</dbReference>
<dbReference type="NCBIfam" id="TIGR02099">
    <property type="entry name" value="YhdP family protein"/>
    <property type="match status" value="1"/>
</dbReference>
<keyword evidence="5" id="KW-1185">Reference proteome</keyword>
<dbReference type="OrthoDB" id="8521382at2"/>
<evidence type="ECO:0000259" key="3">
    <source>
        <dbReference type="Pfam" id="PF13116"/>
    </source>
</evidence>
<dbReference type="PANTHER" id="PTHR38690">
    <property type="entry name" value="PROTEASE-RELATED"/>
    <property type="match status" value="1"/>
</dbReference>
<organism evidence="4 5">
    <name type="scientific">Sutterella megalosphaeroides</name>
    <dbReference type="NCBI Taxonomy" id="2494234"/>
    <lineage>
        <taxon>Bacteria</taxon>
        <taxon>Pseudomonadati</taxon>
        <taxon>Pseudomonadota</taxon>
        <taxon>Betaproteobacteria</taxon>
        <taxon>Burkholderiales</taxon>
        <taxon>Sutterellaceae</taxon>
        <taxon>Sutterella</taxon>
    </lineage>
</organism>
<dbReference type="InterPro" id="IPR025263">
    <property type="entry name" value="YhdP_central"/>
</dbReference>
<name>A0A2Z6IC87_9BURK</name>
<dbReference type="KEGG" id="sutt:SUTMEG_20960"/>
<keyword evidence="2" id="KW-0812">Transmembrane</keyword>
<proteinExistence type="predicted"/>